<dbReference type="AlphaFoldDB" id="A0A953M147"/>
<dbReference type="Gene3D" id="3.30.70.1900">
    <property type="match status" value="1"/>
</dbReference>
<dbReference type="Proteomes" id="UP000705867">
    <property type="component" value="Unassembled WGS sequence"/>
</dbReference>
<reference evidence="2" key="2">
    <citation type="submission" date="2021-08" db="EMBL/GenBank/DDBJ databases">
        <authorList>
            <person name="Dalcin Martins P."/>
        </authorList>
    </citation>
    <scope>NUCLEOTIDE SEQUENCE</scope>
    <source>
        <strain evidence="2">MAG_39</strain>
    </source>
</reference>
<dbReference type="Pfam" id="PF10040">
    <property type="entry name" value="CRISPR_Cas6"/>
    <property type="match status" value="1"/>
</dbReference>
<proteinExistence type="predicted"/>
<gene>
    <name evidence="2" type="primary">cas6</name>
    <name evidence="2" type="ORF">K8I29_07570</name>
</gene>
<dbReference type="EMBL" id="JAIOIV010000063">
    <property type="protein sequence ID" value="MBZ0156060.1"/>
    <property type="molecule type" value="Genomic_DNA"/>
</dbReference>
<evidence type="ECO:0000313" key="2">
    <source>
        <dbReference type="EMBL" id="MBZ0156060.1"/>
    </source>
</evidence>
<name>A0A953M147_9BACT</name>
<accession>A0A953M147</accession>
<dbReference type="InterPro" id="IPR019267">
    <property type="entry name" value="CRISPR-assoc_Cas6_C"/>
</dbReference>
<feature type="domain" description="CRISPR-associated protein Cas6 C-terminal" evidence="1">
    <location>
        <begin position="122"/>
        <end position="244"/>
    </location>
</feature>
<evidence type="ECO:0000259" key="1">
    <source>
        <dbReference type="Pfam" id="PF10040"/>
    </source>
</evidence>
<comment type="caution">
    <text evidence="2">The sequence shown here is derived from an EMBL/GenBank/DDBJ whole genome shotgun (WGS) entry which is preliminary data.</text>
</comment>
<evidence type="ECO:0000313" key="3">
    <source>
        <dbReference type="Proteomes" id="UP000705867"/>
    </source>
</evidence>
<reference evidence="2" key="1">
    <citation type="journal article" date="2021" name="bioRxiv">
        <title>Unraveling nitrogen, sulfur and carbon metabolic pathways and microbial community transcriptional responses to substrate deprivation and toxicity stresses in a bioreactor mimicking anoxic brackish coastal sediment conditions.</title>
        <authorList>
            <person name="Martins P.D."/>
            <person name="Echeveste M.J."/>
            <person name="Arshad A."/>
            <person name="Kurth J."/>
            <person name="Ouboter H."/>
            <person name="Jetten M.S.M."/>
            <person name="Welte C.U."/>
        </authorList>
    </citation>
    <scope>NUCLEOTIDE SEQUENCE</scope>
    <source>
        <strain evidence="2">MAG_39</strain>
    </source>
</reference>
<protein>
    <submittedName>
        <fullName evidence="2">CRISPR system precrRNA processing endoribonuclease RAMP protein Cas6</fullName>
    </submittedName>
</protein>
<sequence>MRKYTTAPHPFVLEPPLERKREYVPGDAISFGLLLIGKAIEYLPYFIYAFDEMGKTGLGKGKGAFTLGKVVNTGMPNLPDDQTVYSSDTKTLVPVQSGDLCLPFSVDPAMCAVSSPPGQLSLEFLTPARISYDRHLTDKPEFHVLIRNLLRRLALLCYFHCGEDTSGWDFKKIIECAEGVRIKEKDLKWHDWERYSARQDTRMKMGGFIGKITYEGQIGPFMPLIRAGEIVHVGKGTSFGLGKYRILEK</sequence>
<organism evidence="2 3">
    <name type="scientific">Candidatus Nitrobium versatile</name>
    <dbReference type="NCBI Taxonomy" id="2884831"/>
    <lineage>
        <taxon>Bacteria</taxon>
        <taxon>Pseudomonadati</taxon>
        <taxon>Nitrospirota</taxon>
        <taxon>Nitrospiria</taxon>
        <taxon>Nitrospirales</taxon>
        <taxon>Nitrospiraceae</taxon>
        <taxon>Candidatus Nitrobium</taxon>
    </lineage>
</organism>